<dbReference type="Gene3D" id="3.40.50.300">
    <property type="entry name" value="P-loop containing nucleotide triphosphate hydrolases"/>
    <property type="match status" value="1"/>
</dbReference>
<dbReference type="GO" id="GO:0090374">
    <property type="term" value="P:oligopeptide export from mitochondrion"/>
    <property type="evidence" value="ECO:0007669"/>
    <property type="project" value="TreeGrafter"/>
</dbReference>
<keyword evidence="6" id="KW-1133">Transmembrane helix</keyword>
<organism evidence="9 10">
    <name type="scientific">Entamoeba invadens IP1</name>
    <dbReference type="NCBI Taxonomy" id="370355"/>
    <lineage>
        <taxon>Eukaryota</taxon>
        <taxon>Amoebozoa</taxon>
        <taxon>Evosea</taxon>
        <taxon>Archamoebae</taxon>
        <taxon>Mastigamoebida</taxon>
        <taxon>Entamoebidae</taxon>
        <taxon>Entamoeba</taxon>
    </lineage>
</organism>
<reference evidence="9 10" key="1">
    <citation type="submission" date="2012-10" db="EMBL/GenBank/DDBJ databases">
        <authorList>
            <person name="Zafar N."/>
            <person name="Inman J."/>
            <person name="Hall N."/>
            <person name="Lorenzi H."/>
            <person name="Caler E."/>
        </authorList>
    </citation>
    <scope>NUCLEOTIDE SEQUENCE [LARGE SCALE GENOMIC DNA]</scope>
    <source>
        <strain evidence="9 10">IP1</strain>
    </source>
</reference>
<evidence type="ECO:0000256" key="6">
    <source>
        <dbReference type="ARBA" id="ARBA00022989"/>
    </source>
</evidence>
<evidence type="ECO:0000313" key="10">
    <source>
        <dbReference type="Proteomes" id="UP000014680"/>
    </source>
</evidence>
<dbReference type="Gene3D" id="1.20.1560.10">
    <property type="entry name" value="ABC transporter type 1, transmembrane domain"/>
    <property type="match status" value="1"/>
</dbReference>
<dbReference type="VEuPathDB" id="AmoebaDB:EIN_503620"/>
<dbReference type="GO" id="GO:0016887">
    <property type="term" value="F:ATP hydrolysis activity"/>
    <property type="evidence" value="ECO:0007669"/>
    <property type="project" value="InterPro"/>
</dbReference>
<dbReference type="PANTHER" id="PTHR43394:SF27">
    <property type="entry name" value="ATP-DEPENDENT TRANSLOCASE ABCB1-LIKE"/>
    <property type="match status" value="1"/>
</dbReference>
<evidence type="ECO:0000313" key="9">
    <source>
        <dbReference type="EMBL" id="ELP90276.1"/>
    </source>
</evidence>
<comment type="similarity">
    <text evidence="2">Belongs to the ABC transporter superfamily. ABCB family. Multidrug resistance exporter (TC 3.A.1.201) subfamily.</text>
</comment>
<accession>A0A0A1U7A3</accession>
<dbReference type="SUPFAM" id="SSF52540">
    <property type="entry name" value="P-loop containing nucleoside triphosphate hydrolases"/>
    <property type="match status" value="1"/>
</dbReference>
<dbReference type="InterPro" id="IPR003439">
    <property type="entry name" value="ABC_transporter-like_ATP-bd"/>
</dbReference>
<comment type="subcellular location">
    <subcellularLocation>
        <location evidence="1">Membrane</location>
        <topology evidence="1">Multi-pass membrane protein</topology>
    </subcellularLocation>
</comment>
<dbReference type="InterPro" id="IPR027417">
    <property type="entry name" value="P-loop_NTPase"/>
</dbReference>
<evidence type="ECO:0000256" key="2">
    <source>
        <dbReference type="ARBA" id="ARBA00007577"/>
    </source>
</evidence>
<dbReference type="PROSITE" id="PS00211">
    <property type="entry name" value="ABC_TRANSPORTER_1"/>
    <property type="match status" value="1"/>
</dbReference>
<protein>
    <submittedName>
        <fullName evidence="9">p-glycoprotein</fullName>
    </submittedName>
</protein>
<feature type="non-terminal residue" evidence="9">
    <location>
        <position position="1"/>
    </location>
</feature>
<dbReference type="GO" id="GO:0005743">
    <property type="term" value="C:mitochondrial inner membrane"/>
    <property type="evidence" value="ECO:0007669"/>
    <property type="project" value="TreeGrafter"/>
</dbReference>
<dbReference type="EMBL" id="KB206500">
    <property type="protein sequence ID" value="ELP90276.1"/>
    <property type="molecule type" value="Genomic_DNA"/>
</dbReference>
<proteinExistence type="inferred from homology"/>
<dbReference type="InterPro" id="IPR039421">
    <property type="entry name" value="Type_1_exporter"/>
</dbReference>
<dbReference type="GO" id="GO:0005524">
    <property type="term" value="F:ATP binding"/>
    <property type="evidence" value="ECO:0007669"/>
    <property type="project" value="UniProtKB-KW"/>
</dbReference>
<dbReference type="Pfam" id="PF00005">
    <property type="entry name" value="ABC_tran"/>
    <property type="match status" value="1"/>
</dbReference>
<feature type="domain" description="ABC transporter" evidence="8">
    <location>
        <begin position="57"/>
        <end position="296"/>
    </location>
</feature>
<dbReference type="GeneID" id="14889273"/>
<keyword evidence="3" id="KW-0812">Transmembrane</keyword>
<evidence type="ECO:0000256" key="1">
    <source>
        <dbReference type="ARBA" id="ARBA00004141"/>
    </source>
</evidence>
<dbReference type="InterPro" id="IPR017871">
    <property type="entry name" value="ABC_transporter-like_CS"/>
</dbReference>
<dbReference type="SMART" id="SM00382">
    <property type="entry name" value="AAA"/>
    <property type="match status" value="1"/>
</dbReference>
<keyword evidence="7" id="KW-0472">Membrane</keyword>
<dbReference type="RefSeq" id="XP_004257047.1">
    <property type="nucleotide sequence ID" value="XM_004256999.1"/>
</dbReference>
<dbReference type="FunFam" id="3.40.50.300:FF:000916">
    <property type="entry name" value="ABC transporter B family member 9"/>
    <property type="match status" value="1"/>
</dbReference>
<evidence type="ECO:0000256" key="5">
    <source>
        <dbReference type="ARBA" id="ARBA00022840"/>
    </source>
</evidence>
<name>A0A0A1U7A3_ENTIV</name>
<evidence type="ECO:0000256" key="7">
    <source>
        <dbReference type="ARBA" id="ARBA00023136"/>
    </source>
</evidence>
<dbReference type="KEGG" id="eiv:EIN_503620"/>
<keyword evidence="4" id="KW-0547">Nucleotide-binding</keyword>
<dbReference type="PROSITE" id="PS50893">
    <property type="entry name" value="ABC_TRANSPORTER_2"/>
    <property type="match status" value="1"/>
</dbReference>
<dbReference type="InterPro" id="IPR003593">
    <property type="entry name" value="AAA+_ATPase"/>
</dbReference>
<sequence length="301" mass="32884">MAINSAATSFGQIGNVLPDVGKAVFAAKEIYDVIDRVPPIDKMTCTQNGIEHVEGNVRFKDVHFRYPTRPEIEVLKGLTFEAEKGKTVALVGASGCGKSTTIQLLERFYDVTSGDIEIDGHKVNELDIKFLREQIGLVGQEPVLFAQSVIDNIKNGMPDDCEITNEQIFNAAKMANAHEFISALPEGYNTLVGDRGSQLSGGQKQRIAIARALIRNPKILLLDEATSALDSESEKIVQSALDNAAKGRTTLVIAHRLSTIQNADKICVIMRGKVAEEGTHEQLMALKGFYYTLAMQQYGTV</sequence>
<dbReference type="OMA" id="DPHANEC"/>
<evidence type="ECO:0000256" key="4">
    <source>
        <dbReference type="ARBA" id="ARBA00022741"/>
    </source>
</evidence>
<evidence type="ECO:0000256" key="3">
    <source>
        <dbReference type="ARBA" id="ARBA00022692"/>
    </source>
</evidence>
<dbReference type="Proteomes" id="UP000014680">
    <property type="component" value="Unassembled WGS sequence"/>
</dbReference>
<dbReference type="OrthoDB" id="6500128at2759"/>
<dbReference type="InterPro" id="IPR036640">
    <property type="entry name" value="ABC1_TM_sf"/>
</dbReference>
<dbReference type="CDD" id="cd03249">
    <property type="entry name" value="ABC_MTABC3_MDL1_MDL2"/>
    <property type="match status" value="1"/>
</dbReference>
<keyword evidence="5" id="KW-0067">ATP-binding</keyword>
<dbReference type="GO" id="GO:0015421">
    <property type="term" value="F:ABC-type oligopeptide transporter activity"/>
    <property type="evidence" value="ECO:0007669"/>
    <property type="project" value="TreeGrafter"/>
</dbReference>
<evidence type="ECO:0000259" key="8">
    <source>
        <dbReference type="PROSITE" id="PS50893"/>
    </source>
</evidence>
<dbReference type="PANTHER" id="PTHR43394">
    <property type="entry name" value="ATP-DEPENDENT PERMEASE MDL1, MITOCHONDRIAL"/>
    <property type="match status" value="1"/>
</dbReference>
<dbReference type="AlphaFoldDB" id="A0A0A1U7A3"/>
<gene>
    <name evidence="9" type="ORF">EIN_503620</name>
</gene>
<keyword evidence="10" id="KW-1185">Reference proteome</keyword>